<reference evidence="1" key="1">
    <citation type="journal article" date="2020" name="Stud. Mycol.">
        <title>101 Dothideomycetes genomes: a test case for predicting lifestyles and emergence of pathogens.</title>
        <authorList>
            <person name="Haridas S."/>
            <person name="Albert R."/>
            <person name="Binder M."/>
            <person name="Bloem J."/>
            <person name="Labutti K."/>
            <person name="Salamov A."/>
            <person name="Andreopoulos B."/>
            <person name="Baker S."/>
            <person name="Barry K."/>
            <person name="Bills G."/>
            <person name="Bluhm B."/>
            <person name="Cannon C."/>
            <person name="Castanera R."/>
            <person name="Culley D."/>
            <person name="Daum C."/>
            <person name="Ezra D."/>
            <person name="Gonzalez J."/>
            <person name="Henrissat B."/>
            <person name="Kuo A."/>
            <person name="Liang C."/>
            <person name="Lipzen A."/>
            <person name="Lutzoni F."/>
            <person name="Magnuson J."/>
            <person name="Mondo S."/>
            <person name="Nolan M."/>
            <person name="Ohm R."/>
            <person name="Pangilinan J."/>
            <person name="Park H.-J."/>
            <person name="Ramirez L."/>
            <person name="Alfaro M."/>
            <person name="Sun H."/>
            <person name="Tritt A."/>
            <person name="Yoshinaga Y."/>
            <person name="Zwiers L.-H."/>
            <person name="Turgeon B."/>
            <person name="Goodwin S."/>
            <person name="Spatafora J."/>
            <person name="Crous P."/>
            <person name="Grigoriev I."/>
        </authorList>
    </citation>
    <scope>NUCLEOTIDE SEQUENCE</scope>
    <source>
        <strain evidence="1">CBS 525.71</strain>
    </source>
</reference>
<evidence type="ECO:0000313" key="2">
    <source>
        <dbReference type="Proteomes" id="UP000799754"/>
    </source>
</evidence>
<comment type="caution">
    <text evidence="1">The sequence shown here is derived from an EMBL/GenBank/DDBJ whole genome shotgun (WGS) entry which is preliminary data.</text>
</comment>
<keyword evidence="2" id="KW-1185">Reference proteome</keyword>
<gene>
    <name evidence="1" type="ORF">BU25DRAFT_462628</name>
</gene>
<organism evidence="1 2">
    <name type="scientific">Macroventuria anomochaeta</name>
    <dbReference type="NCBI Taxonomy" id="301207"/>
    <lineage>
        <taxon>Eukaryota</taxon>
        <taxon>Fungi</taxon>
        <taxon>Dikarya</taxon>
        <taxon>Ascomycota</taxon>
        <taxon>Pezizomycotina</taxon>
        <taxon>Dothideomycetes</taxon>
        <taxon>Pleosporomycetidae</taxon>
        <taxon>Pleosporales</taxon>
        <taxon>Pleosporineae</taxon>
        <taxon>Didymellaceae</taxon>
        <taxon>Macroventuria</taxon>
    </lineage>
</organism>
<protein>
    <submittedName>
        <fullName evidence="1">Ribonuclease T2</fullName>
    </submittedName>
</protein>
<proteinExistence type="predicted"/>
<name>A0ACB6RM06_9PLEO</name>
<dbReference type="EMBL" id="MU006742">
    <property type="protein sequence ID" value="KAF2622768.1"/>
    <property type="molecule type" value="Genomic_DNA"/>
</dbReference>
<sequence length="498" mass="55866">MRGTFTVAGAAVLLASTANAQLYPGLSKFNHTCQLQKPLLSCPAQNASDVDSCCTETFGGLVLSTQFWDTYTGLESQGQVLPKDTWSLHGLWPDFCNGSYTQYCDLTRQYDPIPSPNTTNGLKNGTVVPPYNGPNIGTFLEPFGRYDLLEYMNTYWIAQNQDNPGFWGHEFSKHATCFSTFNTPCYGPQYRQHEDVVDFFETTIKYYQRFPTFKWLKAKKIVPSNSTTYSYTDFRNTLAKKHGGIPFIGCSGPRFNATTAGKNTTDNGYTVLSEVWYYEHVYGRPQEGKTVPVDASATYQTNCAKTKGAIHYYQRTNGSEKFKLNSTPIYLLSSPTQKYVHPRASTSQLTPSVSVPDDKAQITVLLHRYGAVLASHSIPEVLSIYTSDGVIMAPGYPPAAGQDALEAAYKRIFSTIKLEIEFEIDEIVVMGEGWAFARTTAEGTKYWLKGKNEGTQEVHRNQELFVLKREERDERAEREGGEGWRIARYAFSSMKPVV</sequence>
<dbReference type="Proteomes" id="UP000799754">
    <property type="component" value="Unassembled WGS sequence"/>
</dbReference>
<accession>A0ACB6RM06</accession>
<evidence type="ECO:0000313" key="1">
    <source>
        <dbReference type="EMBL" id="KAF2622768.1"/>
    </source>
</evidence>